<keyword evidence="6 11" id="KW-0812">Transmembrane</keyword>
<accession>A0A024GDP5</accession>
<feature type="transmembrane region" description="Helical" evidence="11">
    <location>
        <begin position="807"/>
        <end position="826"/>
    </location>
</feature>
<feature type="transmembrane region" description="Helical" evidence="11">
    <location>
        <begin position="682"/>
        <end position="702"/>
    </location>
</feature>
<dbReference type="InParanoid" id="A0A024GDP5"/>
<dbReference type="SUPFAM" id="SSF53649">
    <property type="entry name" value="Alkaline phosphatase-like"/>
    <property type="match status" value="1"/>
</dbReference>
<evidence type="ECO:0000313" key="13">
    <source>
        <dbReference type="EMBL" id="CCI44981.1"/>
    </source>
</evidence>
<dbReference type="InterPro" id="IPR039524">
    <property type="entry name" value="PIGO/GPI13"/>
</dbReference>
<feature type="transmembrane region" description="Helical" evidence="11">
    <location>
        <begin position="537"/>
        <end position="554"/>
    </location>
</feature>
<feature type="transmembrane region" description="Helical" evidence="11">
    <location>
        <begin position="504"/>
        <end position="525"/>
    </location>
</feature>
<comment type="pathway">
    <text evidence="2">Glycolipid biosynthesis; glycosylphosphatidylinositol-anchor biosynthesis.</text>
</comment>
<comment type="subcellular location">
    <subcellularLocation>
        <location evidence="1">Endoplasmic reticulum membrane</location>
        <topology evidence="1">Multi-pass membrane protein</topology>
    </subcellularLocation>
</comment>
<dbReference type="CDD" id="cd16023">
    <property type="entry name" value="GPI_EPT_3"/>
    <property type="match status" value="1"/>
</dbReference>
<dbReference type="InterPro" id="IPR037675">
    <property type="entry name" value="PIG-O_N"/>
</dbReference>
<feature type="transmembrane region" description="Helical" evidence="11">
    <location>
        <begin position="838"/>
        <end position="857"/>
    </location>
</feature>
<feature type="transmembrane region" description="Helical" evidence="11">
    <location>
        <begin position="968"/>
        <end position="988"/>
    </location>
</feature>
<evidence type="ECO:0000313" key="14">
    <source>
        <dbReference type="Proteomes" id="UP000053237"/>
    </source>
</evidence>
<gene>
    <name evidence="13" type="ORF">BN9_058280</name>
</gene>
<evidence type="ECO:0000256" key="7">
    <source>
        <dbReference type="ARBA" id="ARBA00022824"/>
    </source>
</evidence>
<sequence length="993" mass="113141">MNRIWSLCVHCIGLYLFTSGFFLTRFEVTNHSSCEDHPLQFNPTILHLRETIDVNVPFSIRDIPWLRNDTKHNATSGNCWMKSRFKRVIFVIIDALRYDFVVPPANTSENTYNLYHNRLPILIETLQKHPKHTRIHKFVADPPTMTMQRLKGLTTGSLPTFLDIKDNLHSTKIYEDNLLDQVIEASLRERKRQIIFMGDDTWEGLYNTQFTRKYAFDSFNVKDLDTVDHGVVSNLFPELARYREWDLLIAHFLGVDHVGHTFGPNTTYMSDKLDEMNTVLTKLIHELPDSDTLLVVMGDHGMSAEGNHGGATDEETGAALFLYSNSPFLSDLMEDHVASNDCVDGCSDFENVIKQMWTQENVPQVDIVPSLALLLGIAIPFGNLGSIIPSMFYFGQDDHKDPKLARLSRLETVNMAFLLNVRQVRRYLFTYTATSNLPVAIFDQLESLYAQIVDVEEQLAQLWKRSQGTQSVDSAIKLHLQLFIRAETYLRETLRSGRAMWTQFNLIEMTWGIILLLWNLFMVLASLRSYSSTGSKFPFLGCVMGASIPLLLKLDTIPFIPAHKTGQVTLLCGLLGMCQSSWSWITSRKNSRENFQQLNFVVVASLSTILLHVMALFTNSYIVAEHQVMQFLLVTLGASHAIQSIQQKNRSNVVYASLALMLLTRIATGIPSPNVIQSQLSFWRSLLPIFGHGSAITTLFWNSSRNSTHWRSRLYFRMIPALCWLQFICVLLYWSYSPISSAFWRQWLPRFVFLTPIFHFIVTINQNKSLYIAWHHRDHIIYLPAAITSSAILLVPAYMLILGPLCPLSVMLLLGQIICFAFIIHCMDPFPGSKTKPLSVIACALCWCTMSYHSFFFTGHENAFSSLQNAAGFIGFDDFCFHWAGILLAFNTFGNYMLQALLMAIVLRIRVGSSTSPITRATIRTKLDRNTASTTAIAYFSLNACVTTIFVAMQRRHLMVWSIFSPKFVFDAITSILWYLLAVSLCGWHRNNS</sequence>
<evidence type="ECO:0000256" key="8">
    <source>
        <dbReference type="ARBA" id="ARBA00022989"/>
    </source>
</evidence>
<dbReference type="STRING" id="65357.A0A024GDP5"/>
<dbReference type="UniPathway" id="UPA00196"/>
<feature type="transmembrane region" description="Helical" evidence="11">
    <location>
        <begin position="714"/>
        <end position="735"/>
    </location>
</feature>
<reference evidence="13 14" key="1">
    <citation type="submission" date="2012-05" db="EMBL/GenBank/DDBJ databases">
        <title>Recombination and specialization in a pathogen metapopulation.</title>
        <authorList>
            <person name="Gardiner A."/>
            <person name="Kemen E."/>
            <person name="Schultz-Larsen T."/>
            <person name="MacLean D."/>
            <person name="Van Oosterhout C."/>
            <person name="Jones J.D.G."/>
        </authorList>
    </citation>
    <scope>NUCLEOTIDE SEQUENCE [LARGE SCALE GENOMIC DNA]</scope>
    <source>
        <strain evidence="13 14">Ac Nc2</strain>
    </source>
</reference>
<comment type="caution">
    <text evidence="13">The sequence shown here is derived from an EMBL/GenBank/DDBJ whole genome shotgun (WGS) entry which is preliminary data.</text>
</comment>
<dbReference type="GO" id="GO:0005789">
    <property type="term" value="C:endoplasmic reticulum membrane"/>
    <property type="evidence" value="ECO:0007669"/>
    <property type="project" value="UniProtKB-SubCell"/>
</dbReference>
<dbReference type="Pfam" id="PF19316">
    <property type="entry name" value="PIGO_PIGG"/>
    <property type="match status" value="1"/>
</dbReference>
<keyword evidence="14" id="KW-1185">Reference proteome</keyword>
<evidence type="ECO:0000256" key="11">
    <source>
        <dbReference type="SAM" id="Phobius"/>
    </source>
</evidence>
<dbReference type="InterPro" id="IPR002591">
    <property type="entry name" value="Phosphodiest/P_Trfase"/>
</dbReference>
<feature type="domain" description="GPI ethanolamine phosphate transferase 2 C-terminal" evidence="12">
    <location>
        <begin position="835"/>
        <end position="981"/>
    </location>
</feature>
<dbReference type="InterPro" id="IPR017850">
    <property type="entry name" value="Alkaline_phosphatase_core_sf"/>
</dbReference>
<feature type="transmembrane region" description="Helical" evidence="11">
    <location>
        <begin position="779"/>
        <end position="801"/>
    </location>
</feature>
<evidence type="ECO:0000256" key="5">
    <source>
        <dbReference type="ARBA" id="ARBA00022679"/>
    </source>
</evidence>
<keyword evidence="10" id="KW-0325">Glycoprotein</keyword>
<keyword evidence="9 11" id="KW-0472">Membrane</keyword>
<evidence type="ECO:0000259" key="12">
    <source>
        <dbReference type="Pfam" id="PF19316"/>
    </source>
</evidence>
<dbReference type="EMBL" id="CAIX01000085">
    <property type="protein sequence ID" value="CCI44981.1"/>
    <property type="molecule type" value="Genomic_DNA"/>
</dbReference>
<evidence type="ECO:0000256" key="4">
    <source>
        <dbReference type="ARBA" id="ARBA00022502"/>
    </source>
</evidence>
<dbReference type="Proteomes" id="UP000053237">
    <property type="component" value="Unassembled WGS sequence"/>
</dbReference>
<dbReference type="GO" id="GO:0051377">
    <property type="term" value="F:mannose-ethanolamine phosphotransferase activity"/>
    <property type="evidence" value="ECO:0007669"/>
    <property type="project" value="InterPro"/>
</dbReference>
<keyword evidence="7" id="KW-0256">Endoplasmic reticulum</keyword>
<dbReference type="PANTHER" id="PTHR23071">
    <property type="entry name" value="PHOSPHATIDYLINOSITOL GLYCAN"/>
    <property type="match status" value="1"/>
</dbReference>
<evidence type="ECO:0000256" key="6">
    <source>
        <dbReference type="ARBA" id="ARBA00022692"/>
    </source>
</evidence>
<evidence type="ECO:0000256" key="9">
    <source>
        <dbReference type="ARBA" id="ARBA00023136"/>
    </source>
</evidence>
<keyword evidence="5" id="KW-0808">Transferase</keyword>
<evidence type="ECO:0000256" key="2">
    <source>
        <dbReference type="ARBA" id="ARBA00004687"/>
    </source>
</evidence>
<proteinExistence type="inferred from homology"/>
<keyword evidence="8 11" id="KW-1133">Transmembrane helix</keyword>
<feature type="transmembrane region" description="Helical" evidence="11">
    <location>
        <begin position="932"/>
        <end position="953"/>
    </location>
</feature>
<keyword evidence="4" id="KW-0337">GPI-anchor biosynthesis</keyword>
<evidence type="ECO:0000256" key="3">
    <source>
        <dbReference type="ARBA" id="ARBA00008695"/>
    </source>
</evidence>
<dbReference type="AlphaFoldDB" id="A0A024GDP5"/>
<dbReference type="InterPro" id="IPR045687">
    <property type="entry name" value="PIGG/GPI7_C"/>
</dbReference>
<dbReference type="PANTHER" id="PTHR23071:SF1">
    <property type="entry name" value="GPI ETHANOLAMINE PHOSPHATE TRANSFERASE 3"/>
    <property type="match status" value="1"/>
</dbReference>
<evidence type="ECO:0000256" key="10">
    <source>
        <dbReference type="ARBA" id="ARBA00023180"/>
    </source>
</evidence>
<organism evidence="13 14">
    <name type="scientific">Albugo candida</name>
    <dbReference type="NCBI Taxonomy" id="65357"/>
    <lineage>
        <taxon>Eukaryota</taxon>
        <taxon>Sar</taxon>
        <taxon>Stramenopiles</taxon>
        <taxon>Oomycota</taxon>
        <taxon>Peronosporomycetes</taxon>
        <taxon>Albuginales</taxon>
        <taxon>Albuginaceae</taxon>
        <taxon>Albugo</taxon>
    </lineage>
</organism>
<dbReference type="Gene3D" id="3.40.720.10">
    <property type="entry name" value="Alkaline Phosphatase, subunit A"/>
    <property type="match status" value="1"/>
</dbReference>
<evidence type="ECO:0000256" key="1">
    <source>
        <dbReference type="ARBA" id="ARBA00004477"/>
    </source>
</evidence>
<feature type="transmembrane region" description="Helical" evidence="11">
    <location>
        <begin position="652"/>
        <end position="670"/>
    </location>
</feature>
<comment type="similarity">
    <text evidence="3">Belongs to the PIGG/PIGN/PIGO family. PIGO subfamily.</text>
</comment>
<protein>
    <recommendedName>
        <fullName evidence="12">GPI ethanolamine phosphate transferase 2 C-terminal domain-containing protein</fullName>
    </recommendedName>
</protein>
<feature type="transmembrane region" description="Helical" evidence="11">
    <location>
        <begin position="598"/>
        <end position="622"/>
    </location>
</feature>
<feature type="transmembrane region" description="Helical" evidence="11">
    <location>
        <begin position="747"/>
        <end position="767"/>
    </location>
</feature>
<feature type="transmembrane region" description="Helical" evidence="11">
    <location>
        <begin position="371"/>
        <end position="394"/>
    </location>
</feature>
<dbReference type="Pfam" id="PF01663">
    <property type="entry name" value="Phosphodiest"/>
    <property type="match status" value="1"/>
</dbReference>
<dbReference type="GO" id="GO:0006506">
    <property type="term" value="P:GPI anchor biosynthetic process"/>
    <property type="evidence" value="ECO:0007669"/>
    <property type="project" value="UniProtKB-UniPathway"/>
</dbReference>
<dbReference type="OrthoDB" id="272139at2759"/>
<feature type="transmembrane region" description="Helical" evidence="11">
    <location>
        <begin position="7"/>
        <end position="26"/>
    </location>
</feature>
<name>A0A024GDP5_9STRA</name>